<dbReference type="GO" id="GO:0045037">
    <property type="term" value="P:protein import into chloroplast stroma"/>
    <property type="evidence" value="ECO:0007669"/>
    <property type="project" value="TreeGrafter"/>
</dbReference>
<dbReference type="GO" id="GO:0005739">
    <property type="term" value="C:mitochondrion"/>
    <property type="evidence" value="ECO:0007669"/>
    <property type="project" value="UniProtKB-ARBA"/>
</dbReference>
<evidence type="ECO:0000313" key="14">
    <source>
        <dbReference type="Proteomes" id="UP000834106"/>
    </source>
</evidence>
<dbReference type="Pfam" id="PF01327">
    <property type="entry name" value="Pep_deformylase"/>
    <property type="match status" value="1"/>
</dbReference>
<dbReference type="EC" id="3.5.1.88" evidence="2"/>
<dbReference type="GO" id="GO:0009707">
    <property type="term" value="C:chloroplast outer membrane"/>
    <property type="evidence" value="ECO:0007669"/>
    <property type="project" value="UniProtKB-SubCell"/>
</dbReference>
<dbReference type="Pfam" id="PF25282">
    <property type="entry name" value="POTRA1_3_Toc75"/>
    <property type="match status" value="2"/>
</dbReference>
<dbReference type="Gene3D" id="3.10.20.310">
    <property type="entry name" value="membrane protein fhac"/>
    <property type="match status" value="2"/>
</dbReference>
<evidence type="ECO:0000259" key="12">
    <source>
        <dbReference type="Pfam" id="PF25282"/>
    </source>
</evidence>
<feature type="domain" description="Toc75-like POTRA" evidence="12">
    <location>
        <begin position="646"/>
        <end position="725"/>
    </location>
</feature>
<dbReference type="CDD" id="cd00487">
    <property type="entry name" value="Pep_deformylase"/>
    <property type="match status" value="1"/>
</dbReference>
<evidence type="ECO:0000256" key="7">
    <source>
        <dbReference type="ARBA" id="ARBA00023136"/>
    </source>
</evidence>
<evidence type="ECO:0000256" key="5">
    <source>
        <dbReference type="ARBA" id="ARBA00022805"/>
    </source>
</evidence>
<keyword evidence="5" id="KW-0934">Plastid</keyword>
<dbReference type="Gene3D" id="3.90.45.10">
    <property type="entry name" value="Peptide deformylase"/>
    <property type="match status" value="1"/>
</dbReference>
<dbReference type="PANTHER" id="PTHR12815:SF42">
    <property type="entry name" value="BACTERIAL SURFACE ANTIGEN (D15) DOMAIN-CONTAINING PROTEIN"/>
    <property type="match status" value="1"/>
</dbReference>
<feature type="domain" description="Bacterial surface antigen (D15)" evidence="10">
    <location>
        <begin position="764"/>
        <end position="1078"/>
    </location>
</feature>
<dbReference type="NCBIfam" id="NF001159">
    <property type="entry name" value="PRK00150.1-3"/>
    <property type="match status" value="1"/>
</dbReference>
<evidence type="ECO:0000256" key="9">
    <source>
        <dbReference type="ARBA" id="ARBA00037114"/>
    </source>
</evidence>
<dbReference type="InterPro" id="IPR057354">
    <property type="entry name" value="POTRA1_3_Toc75"/>
</dbReference>
<comment type="similarity">
    <text evidence="1">Belongs to the polypeptide deformylase family.</text>
</comment>
<evidence type="ECO:0000256" key="2">
    <source>
        <dbReference type="ARBA" id="ARBA00012175"/>
    </source>
</evidence>
<keyword evidence="6" id="KW-0648">Protein biosynthesis</keyword>
<keyword evidence="14" id="KW-1185">Reference proteome</keyword>
<gene>
    <name evidence="13" type="ORF">FPE_LOCUS27387</name>
</gene>
<name>A0AAD2A1T1_9LAMI</name>
<dbReference type="PRINTS" id="PR01576">
    <property type="entry name" value="PDEFORMYLASE"/>
</dbReference>
<feature type="domain" description="Toc75-like second POTRA" evidence="11">
    <location>
        <begin position="531"/>
        <end position="644"/>
    </location>
</feature>
<dbReference type="GO" id="GO:0046872">
    <property type="term" value="F:metal ion binding"/>
    <property type="evidence" value="ECO:0007669"/>
    <property type="project" value="UniProtKB-KW"/>
</dbReference>
<feature type="domain" description="Toc75-like POTRA" evidence="12">
    <location>
        <begin position="431"/>
        <end position="522"/>
    </location>
</feature>
<dbReference type="GO" id="GO:0009658">
    <property type="term" value="P:chloroplast organization"/>
    <property type="evidence" value="ECO:0007669"/>
    <property type="project" value="TreeGrafter"/>
</dbReference>
<keyword evidence="7" id="KW-0472">Membrane</keyword>
<evidence type="ECO:0000256" key="6">
    <source>
        <dbReference type="ARBA" id="ARBA00022917"/>
    </source>
</evidence>
<dbReference type="Proteomes" id="UP000834106">
    <property type="component" value="Chromosome 17"/>
</dbReference>
<dbReference type="Pfam" id="PF25280">
    <property type="entry name" value="POTRA2_Toc75"/>
    <property type="match status" value="1"/>
</dbReference>
<accession>A0AAD2A1T1</accession>
<dbReference type="HAMAP" id="MF_00163">
    <property type="entry name" value="Pep_deformylase"/>
    <property type="match status" value="1"/>
</dbReference>
<dbReference type="InterPro" id="IPR036821">
    <property type="entry name" value="Peptide_deformylase_sf"/>
</dbReference>
<dbReference type="NCBIfam" id="TIGR00079">
    <property type="entry name" value="pept_deformyl"/>
    <property type="match status" value="1"/>
</dbReference>
<dbReference type="FunFam" id="3.90.45.10:FF:000003">
    <property type="entry name" value="Peptide deformylase"/>
    <property type="match status" value="1"/>
</dbReference>
<keyword evidence="3" id="KW-0479">Metal-binding</keyword>
<dbReference type="GO" id="GO:0006412">
    <property type="term" value="P:translation"/>
    <property type="evidence" value="ECO:0007669"/>
    <property type="project" value="UniProtKB-KW"/>
</dbReference>
<dbReference type="EMBL" id="OU503052">
    <property type="protein sequence ID" value="CAI9779957.1"/>
    <property type="molecule type" value="Genomic_DNA"/>
</dbReference>
<organism evidence="13 14">
    <name type="scientific">Fraxinus pennsylvanica</name>
    <dbReference type="NCBI Taxonomy" id="56036"/>
    <lineage>
        <taxon>Eukaryota</taxon>
        <taxon>Viridiplantae</taxon>
        <taxon>Streptophyta</taxon>
        <taxon>Embryophyta</taxon>
        <taxon>Tracheophyta</taxon>
        <taxon>Spermatophyta</taxon>
        <taxon>Magnoliopsida</taxon>
        <taxon>eudicotyledons</taxon>
        <taxon>Gunneridae</taxon>
        <taxon>Pentapetalae</taxon>
        <taxon>asterids</taxon>
        <taxon>lamiids</taxon>
        <taxon>Lamiales</taxon>
        <taxon>Oleaceae</taxon>
        <taxon>Oleeae</taxon>
        <taxon>Fraxinus</taxon>
    </lineage>
</organism>
<dbReference type="InterPro" id="IPR023635">
    <property type="entry name" value="Peptide_deformylase"/>
</dbReference>
<dbReference type="Pfam" id="PF01103">
    <property type="entry name" value="Omp85"/>
    <property type="match status" value="1"/>
</dbReference>
<sequence length="1095" mass="122669">MSSGADLHPSGAEVRVSDSICENTNNGNENCRNGFYPNAKKFKIFIGYDPREDLAYEVCRYSLSKRSSIPIEIFPIKQSELREMGVYWRERGKLESTEFSFSSSQANRLAMETIQRLTHRCFPAIPFAEKCLKSLSPTRIHTPPVIRFHQTQKPILRPGSSISSPALIIPQRNHSSTSTARAGWFLGMTEKKQVTPDIVKAGDPVLHEPTQQVRPEEIGSSRIQKIIDDMVKVMRRAPGVGLAAPQIGIPLKIIVLEDTKEYISYAPKEETKAQERRPFDLLVVINPILKKKGNKAALFFEGCLSVDGYRAVVERHLEVEVTGLDRNGQPIKVDASGWQARIFQHECDHLDGTLYVDRMLPRTFRTVENLDLPLAVGCPKLGNRKNLPSSSPCVATFFSSGLNFLSRIFCHRAMAKADDSERKEWDSHGLPTNIVVSLNRLSGFKKYKVSKINFLHPRTRSIVNAEDAFNDLLTLQPCGIYTKAELHKEVENLASSGWFKEVELDMKTNPDGTVDINFPIKEMYWGSKYRMKCIGVNSLLEPDAIQMDENMTQNEAIEFMMSQNRQYRKRVEEARPCMLPMAVQGEIQGMLRQCGNVNSRLLRKIAKRIEKWYHENGYQLSRVVNFGNLDPNSKELVCEVMEGDINKVVVQFQDKLGNICEGNTKLGVITRVLPKQLGKGRVFQIEAFREALNNLNSLNLFSNIELNPSMDERNGAITAEIKLQEAQCQSVEVDTEWKIVPQRNGRPMLASIQPSAKISLEVRNLKGLNRSIIGSMTLSNLFDPEDDLGFKFEYVHPYLDGLHNPRNRTFRASCFNSQKCSPVFTGGPDVDVPPLWADRAGIKANITEDFTKQSKFTYGLVMEEIIIRDENGQISRNGQKMMLNGNISANGPPTTLSGTGTDRMAFLQANLTRDNTRSLNGALVGERNVFQFDQGLGIGSKFPFFNRHKLTMTKIFPLKQVEEGKGKPAPPVLVLHGLYGGCVGDLPNHEAFTLGGPYSVRGYSTGELGAARQKLELAAEVRIPVKNAYAYAFAEHGNDLGSSVSVQGNPTKAYMRKGHGSSYGVGVKLGQVRAEYAIDHHTRHGSFFVHVGERF</sequence>
<dbReference type="AlphaFoldDB" id="A0AAD2A1T1"/>
<evidence type="ECO:0000256" key="8">
    <source>
        <dbReference type="ARBA" id="ARBA00024013"/>
    </source>
</evidence>
<evidence type="ECO:0000259" key="10">
    <source>
        <dbReference type="Pfam" id="PF01103"/>
    </source>
</evidence>
<keyword evidence="5" id="KW-1002">Plastid outer membrane</keyword>
<evidence type="ECO:0000256" key="3">
    <source>
        <dbReference type="ARBA" id="ARBA00022723"/>
    </source>
</evidence>
<reference evidence="13" key="1">
    <citation type="submission" date="2023-05" db="EMBL/GenBank/DDBJ databases">
        <authorList>
            <person name="Huff M."/>
        </authorList>
    </citation>
    <scope>NUCLEOTIDE SEQUENCE</scope>
</reference>
<dbReference type="PANTHER" id="PTHR12815">
    <property type="entry name" value="SORTING AND ASSEMBLY MACHINERY SAMM50 PROTEIN FAMILY MEMBER"/>
    <property type="match status" value="1"/>
</dbReference>
<protein>
    <recommendedName>
        <fullName evidence="2">peptide deformylase</fullName>
        <ecNumber evidence="2">3.5.1.88</ecNumber>
    </recommendedName>
</protein>
<evidence type="ECO:0000256" key="4">
    <source>
        <dbReference type="ARBA" id="ARBA00022801"/>
    </source>
</evidence>
<evidence type="ECO:0000313" key="13">
    <source>
        <dbReference type="EMBL" id="CAI9779957.1"/>
    </source>
</evidence>
<dbReference type="InterPro" id="IPR000184">
    <property type="entry name" value="Bac_surfAg_D15"/>
</dbReference>
<keyword evidence="4" id="KW-0378">Hydrolase</keyword>
<dbReference type="InterPro" id="IPR057355">
    <property type="entry name" value="POTRA2_Toc75"/>
</dbReference>
<dbReference type="SUPFAM" id="SSF56420">
    <property type="entry name" value="Peptide deformylase"/>
    <property type="match status" value="1"/>
</dbReference>
<dbReference type="InterPro" id="IPR039910">
    <property type="entry name" value="D15-like"/>
</dbReference>
<comment type="subcellular location">
    <subcellularLocation>
        <location evidence="8">Plastid</location>
        <location evidence="8">Chloroplast outer membrane</location>
    </subcellularLocation>
</comment>
<proteinExistence type="inferred from homology"/>
<evidence type="ECO:0000259" key="11">
    <source>
        <dbReference type="Pfam" id="PF25280"/>
    </source>
</evidence>
<evidence type="ECO:0000256" key="1">
    <source>
        <dbReference type="ARBA" id="ARBA00010759"/>
    </source>
</evidence>
<dbReference type="GO" id="GO:0042586">
    <property type="term" value="F:peptide deformylase activity"/>
    <property type="evidence" value="ECO:0007669"/>
    <property type="project" value="UniProtKB-EC"/>
</dbReference>
<comment type="function">
    <text evidence="9">Removes the formyl group from the N-terminal Met of newly synthesized proteins.</text>
</comment>
<dbReference type="Gene3D" id="2.40.160.50">
    <property type="entry name" value="membrane protein fhac: a member of the omp85/tpsb transporter family"/>
    <property type="match status" value="1"/>
</dbReference>